<dbReference type="InterPro" id="IPR003760">
    <property type="entry name" value="PnrA-like"/>
</dbReference>
<dbReference type="AlphaFoldDB" id="A0A840PPM5"/>
<dbReference type="InterPro" id="IPR050957">
    <property type="entry name" value="BMP_lipoprotein"/>
</dbReference>
<keyword evidence="2" id="KW-1003">Cell membrane</keyword>
<accession>A0A840PPM5</accession>
<dbReference type="Gene3D" id="3.40.50.2300">
    <property type="match status" value="2"/>
</dbReference>
<comment type="subcellular location">
    <subcellularLocation>
        <location evidence="1">Cell membrane</location>
    </subcellularLocation>
</comment>
<evidence type="ECO:0000256" key="4">
    <source>
        <dbReference type="ARBA" id="ARBA00023136"/>
    </source>
</evidence>
<name>A0A840PPM5_9ACTN</name>
<keyword evidence="4" id="KW-0472">Membrane</keyword>
<dbReference type="Pfam" id="PF02608">
    <property type="entry name" value="Bmp"/>
    <property type="match status" value="1"/>
</dbReference>
<organism evidence="8 9">
    <name type="scientific">Thermocatellispora tengchongensis</name>
    <dbReference type="NCBI Taxonomy" id="1073253"/>
    <lineage>
        <taxon>Bacteria</taxon>
        <taxon>Bacillati</taxon>
        <taxon>Actinomycetota</taxon>
        <taxon>Actinomycetes</taxon>
        <taxon>Streptosporangiales</taxon>
        <taxon>Streptosporangiaceae</taxon>
        <taxon>Thermocatellispora</taxon>
    </lineage>
</organism>
<evidence type="ECO:0000256" key="3">
    <source>
        <dbReference type="ARBA" id="ARBA00022729"/>
    </source>
</evidence>
<dbReference type="PROSITE" id="PS51257">
    <property type="entry name" value="PROKAR_LIPOPROTEIN"/>
    <property type="match status" value="1"/>
</dbReference>
<evidence type="ECO:0000259" key="7">
    <source>
        <dbReference type="Pfam" id="PF02608"/>
    </source>
</evidence>
<keyword evidence="9" id="KW-1185">Reference proteome</keyword>
<reference evidence="8 9" key="1">
    <citation type="submission" date="2020-08" db="EMBL/GenBank/DDBJ databases">
        <title>Genomic Encyclopedia of Type Strains, Phase IV (KMG-IV): sequencing the most valuable type-strain genomes for metagenomic binning, comparative biology and taxonomic classification.</title>
        <authorList>
            <person name="Goeker M."/>
        </authorList>
    </citation>
    <scope>NUCLEOTIDE SEQUENCE [LARGE SCALE GENOMIC DNA]</scope>
    <source>
        <strain evidence="8 9">DSM 45615</strain>
    </source>
</reference>
<dbReference type="EMBL" id="JACHGN010000027">
    <property type="protein sequence ID" value="MBB5139027.1"/>
    <property type="molecule type" value="Genomic_DNA"/>
</dbReference>
<evidence type="ECO:0000313" key="8">
    <source>
        <dbReference type="EMBL" id="MBB5139027.1"/>
    </source>
</evidence>
<sequence length="341" mass="35417">MKRLLVLLLGLILLTACSTATTGAQPAPAGDPGGGQDCGYAFVHASTIGSSLFEKWAEDGVQKAKSELGVAIDSVESATPTAIADNLRAFAQRGCKKMIATISFSASEALTQVAKEFPNQQFAILDAEVNLPNVRSYAWAVEQATYVAGVAAARLSKSKTIGAVFGMEVPPLKRWQAGYELGAKAADPATKVLVNYVGSFSDPAKALTLAIAQKQQGADVILPASGSNLGVISESVKNGFSVAAVDPEEAQKGGRAGVAFTMWMKVADSVRLLFGEDWTGAPKGGTRNLTLKDGVFEFDPLTTSSGAYDAKVPADVVKEAKAAYDGIVAGTIVVKNPLTGQ</sequence>
<gene>
    <name evidence="8" type="ORF">HNP84_008790</name>
</gene>
<proteinExistence type="predicted"/>
<comment type="caution">
    <text evidence="8">The sequence shown here is derived from an EMBL/GenBank/DDBJ whole genome shotgun (WGS) entry which is preliminary data.</text>
</comment>
<dbReference type="PANTHER" id="PTHR34296">
    <property type="entry name" value="TRANSCRIPTIONAL ACTIVATOR PROTEIN MED"/>
    <property type="match status" value="1"/>
</dbReference>
<protein>
    <submittedName>
        <fullName evidence="8">Basic membrane protein A</fullName>
    </submittedName>
</protein>
<feature type="signal peptide" evidence="6">
    <location>
        <begin position="1"/>
        <end position="20"/>
    </location>
</feature>
<evidence type="ECO:0000256" key="5">
    <source>
        <dbReference type="ARBA" id="ARBA00023288"/>
    </source>
</evidence>
<feature type="chain" id="PRO_5039701520" evidence="6">
    <location>
        <begin position="21"/>
        <end position="341"/>
    </location>
</feature>
<evidence type="ECO:0000256" key="2">
    <source>
        <dbReference type="ARBA" id="ARBA00022475"/>
    </source>
</evidence>
<evidence type="ECO:0000256" key="6">
    <source>
        <dbReference type="SAM" id="SignalP"/>
    </source>
</evidence>
<dbReference type="RefSeq" id="WP_185055884.1">
    <property type="nucleotide sequence ID" value="NZ_BAABIX010000016.1"/>
</dbReference>
<evidence type="ECO:0000256" key="1">
    <source>
        <dbReference type="ARBA" id="ARBA00004236"/>
    </source>
</evidence>
<dbReference type="PANTHER" id="PTHR34296:SF2">
    <property type="entry name" value="ABC TRANSPORTER GUANOSINE-BINDING PROTEIN NUPN"/>
    <property type="match status" value="1"/>
</dbReference>
<feature type="domain" description="ABC transporter substrate-binding protein PnrA-like" evidence="7">
    <location>
        <begin position="42"/>
        <end position="327"/>
    </location>
</feature>
<dbReference type="GO" id="GO:0005886">
    <property type="term" value="C:plasma membrane"/>
    <property type="evidence" value="ECO:0007669"/>
    <property type="project" value="UniProtKB-SubCell"/>
</dbReference>
<keyword evidence="3 6" id="KW-0732">Signal</keyword>
<keyword evidence="5" id="KW-0449">Lipoprotein</keyword>
<dbReference type="Proteomes" id="UP000578449">
    <property type="component" value="Unassembled WGS sequence"/>
</dbReference>
<evidence type="ECO:0000313" key="9">
    <source>
        <dbReference type="Proteomes" id="UP000578449"/>
    </source>
</evidence>